<gene>
    <name evidence="3" type="ORF">AB0L16_08655</name>
</gene>
<keyword evidence="4" id="KW-1185">Reference proteome</keyword>
<accession>A0ABV3JV45</accession>
<name>A0ABV3JV45_STRON</name>
<feature type="domain" description="DUF317" evidence="2">
    <location>
        <begin position="369"/>
        <end position="426"/>
    </location>
</feature>
<proteinExistence type="predicted"/>
<dbReference type="EMBL" id="JBFAUK010000005">
    <property type="protein sequence ID" value="MEV5506538.1"/>
    <property type="molecule type" value="Genomic_DNA"/>
</dbReference>
<protein>
    <submittedName>
        <fullName evidence="3">DUF317 domain-containing protein</fullName>
    </submittedName>
</protein>
<evidence type="ECO:0000313" key="4">
    <source>
        <dbReference type="Proteomes" id="UP001552594"/>
    </source>
</evidence>
<dbReference type="RefSeq" id="WP_109279619.1">
    <property type="nucleotide sequence ID" value="NZ_JBFAUK010000005.1"/>
</dbReference>
<sequence length="467" mass="50733">MPHPALNARIHLARHPLHPDAVMATITSSGTHTARALLCAHGFRPIDEHTVILVRIDHEEPYYADQAAHALREEGATVDISPGLQEDIDTEWTWANYPMPWLNRDEIREVSNEAQAIHDDIASGRLFIHAHADDGHTTVAVGTYPHNGNSVHLHGENHLRVVALVYDNPGEAIREFHRLYGDAIRPGPAPATDTERRAAIALATTTTGAHTIPPATQGPEPAQPKAETIPVYAADPGNHETLLTTFLDSHSDWEKYRTWSDETTIASHESLTLRAEFDHEAVGRDTKWTFAAYESPVGARLWHATATASTPVEIVRTLLDALAAESAWGTGPGTPISERTITEATRPLSDASWKQAVNGRWINWTAAHGSAGTQFDAFAAQKADSPVPTWIFWGGNTIDRPTWAMHFSAHTPVPLLQDLAAELAHGYTHRPASAHEPTPQSALTLPPGPRATSAAPPPPTGGTPLVR</sequence>
<evidence type="ECO:0000259" key="2">
    <source>
        <dbReference type="Pfam" id="PF03771"/>
    </source>
</evidence>
<dbReference type="InterPro" id="IPR005523">
    <property type="entry name" value="DUF317_SPDY"/>
</dbReference>
<evidence type="ECO:0000313" key="3">
    <source>
        <dbReference type="EMBL" id="MEV5506538.1"/>
    </source>
</evidence>
<feature type="domain" description="DUF317" evidence="2">
    <location>
        <begin position="273"/>
        <end position="326"/>
    </location>
</feature>
<reference evidence="3 4" key="1">
    <citation type="submission" date="2024-06" db="EMBL/GenBank/DDBJ databases">
        <title>The Natural Products Discovery Center: Release of the First 8490 Sequenced Strains for Exploring Actinobacteria Biosynthetic Diversity.</title>
        <authorList>
            <person name="Kalkreuter E."/>
            <person name="Kautsar S.A."/>
            <person name="Yang D."/>
            <person name="Bader C.D."/>
            <person name="Teijaro C.N."/>
            <person name="Fluegel L."/>
            <person name="Davis C.M."/>
            <person name="Simpson J.R."/>
            <person name="Lauterbach L."/>
            <person name="Steele A.D."/>
            <person name="Gui C."/>
            <person name="Meng S."/>
            <person name="Li G."/>
            <person name="Viehrig K."/>
            <person name="Ye F."/>
            <person name="Su P."/>
            <person name="Kiefer A.F."/>
            <person name="Nichols A."/>
            <person name="Cepeda A.J."/>
            <person name="Yan W."/>
            <person name="Fan B."/>
            <person name="Jiang Y."/>
            <person name="Adhikari A."/>
            <person name="Zheng C.-J."/>
            <person name="Schuster L."/>
            <person name="Cowan T.M."/>
            <person name="Smanski M.J."/>
            <person name="Chevrette M.G."/>
            <person name="De Carvalho L.P.S."/>
            <person name="Shen B."/>
        </authorList>
    </citation>
    <scope>NUCLEOTIDE SEQUENCE [LARGE SCALE GENOMIC DNA]</scope>
    <source>
        <strain evidence="3 4">NPDC052347</strain>
    </source>
</reference>
<feature type="region of interest" description="Disordered" evidence="1">
    <location>
        <begin position="428"/>
        <end position="467"/>
    </location>
</feature>
<organism evidence="3 4">
    <name type="scientific">Streptomyces orinoci</name>
    <name type="common">Streptoverticillium orinoci</name>
    <dbReference type="NCBI Taxonomy" id="67339"/>
    <lineage>
        <taxon>Bacteria</taxon>
        <taxon>Bacillati</taxon>
        <taxon>Actinomycetota</taxon>
        <taxon>Actinomycetes</taxon>
        <taxon>Kitasatosporales</taxon>
        <taxon>Streptomycetaceae</taxon>
        <taxon>Streptomyces</taxon>
    </lineage>
</organism>
<evidence type="ECO:0000256" key="1">
    <source>
        <dbReference type="SAM" id="MobiDB-lite"/>
    </source>
</evidence>
<dbReference type="Proteomes" id="UP001552594">
    <property type="component" value="Unassembled WGS sequence"/>
</dbReference>
<comment type="caution">
    <text evidence="3">The sequence shown here is derived from an EMBL/GenBank/DDBJ whole genome shotgun (WGS) entry which is preliminary data.</text>
</comment>
<dbReference type="Pfam" id="PF03771">
    <property type="entry name" value="SPDY"/>
    <property type="match status" value="2"/>
</dbReference>